<dbReference type="AlphaFoldDB" id="U4TQW6"/>
<dbReference type="NCBIfam" id="TIGR00099">
    <property type="entry name" value="Cof-subfamily"/>
    <property type="match status" value="1"/>
</dbReference>
<protein>
    <recommendedName>
        <fullName evidence="3">YbjI</fullName>
    </recommendedName>
</protein>
<dbReference type="GO" id="GO:0005829">
    <property type="term" value="C:cytosol"/>
    <property type="evidence" value="ECO:0007669"/>
    <property type="project" value="TreeGrafter"/>
</dbReference>
<dbReference type="Gene3D" id="3.30.1240.10">
    <property type="match status" value="1"/>
</dbReference>
<dbReference type="PANTHER" id="PTHR10000">
    <property type="entry name" value="PHOSPHOSERINE PHOSPHATASE"/>
    <property type="match status" value="1"/>
</dbReference>
<dbReference type="SFLD" id="SFLDG01140">
    <property type="entry name" value="C2.B:_Phosphomannomutase_and_P"/>
    <property type="match status" value="1"/>
</dbReference>
<dbReference type="Pfam" id="PF08282">
    <property type="entry name" value="Hydrolase_3"/>
    <property type="match status" value="1"/>
</dbReference>
<name>U4TQW6_9LACO</name>
<dbReference type="RefSeq" id="WP_022528250.1">
    <property type="nucleotide sequence ID" value="NZ_KI271582.1"/>
</dbReference>
<dbReference type="SUPFAM" id="SSF56784">
    <property type="entry name" value="HAD-like"/>
    <property type="match status" value="1"/>
</dbReference>
<dbReference type="SFLD" id="SFLDS00003">
    <property type="entry name" value="Haloacid_Dehalogenase"/>
    <property type="match status" value="1"/>
</dbReference>
<accession>U4TQW6</accession>
<dbReference type="OrthoDB" id="9814970at2"/>
<evidence type="ECO:0000313" key="1">
    <source>
        <dbReference type="EMBL" id="ERL66624.1"/>
    </source>
</evidence>
<evidence type="ECO:0008006" key="3">
    <source>
        <dbReference type="Google" id="ProtNLM"/>
    </source>
</evidence>
<dbReference type="eggNOG" id="COG0561">
    <property type="taxonomic scope" value="Bacteria"/>
</dbReference>
<evidence type="ECO:0000313" key="2">
    <source>
        <dbReference type="Proteomes" id="UP000030647"/>
    </source>
</evidence>
<dbReference type="HOGENOM" id="CLU_044146_5_1_9"/>
<dbReference type="Proteomes" id="UP000030647">
    <property type="component" value="Unassembled WGS sequence"/>
</dbReference>
<keyword evidence="2" id="KW-1185">Reference proteome</keyword>
<sequence>MENVQLIATDMDHTLLTEKGELPPQIGDYIDALATVGVQFTIASGRPIYTLQTLFAEHKDQLAFICDNGGAVYLRGKNVYKSLIPTTDYRRMLRFTERADGGHPLICGLDAAYIPKADHRFVPVYKTFYTNVKEVDDLSTVSAEADKFTIYFPENNSEDQYNQVYAPQFGNAYSVVVSGPDWVDIMNSGVNKGQGMRRLGAVLGVTTDQMMAFGDTFNDAEMLQTVKYGYRVANANPGIYPYAKYVTGSNDDYGVLQVLDKVLAAKRQ</sequence>
<dbReference type="NCBIfam" id="TIGR01484">
    <property type="entry name" value="HAD-SF-IIB"/>
    <property type="match status" value="1"/>
</dbReference>
<dbReference type="GO" id="GO:0016791">
    <property type="term" value="F:phosphatase activity"/>
    <property type="evidence" value="ECO:0007669"/>
    <property type="project" value="TreeGrafter"/>
</dbReference>
<dbReference type="InterPro" id="IPR036412">
    <property type="entry name" value="HAD-like_sf"/>
</dbReference>
<dbReference type="STRING" id="1231336.L248_0303"/>
<dbReference type="InterPro" id="IPR006379">
    <property type="entry name" value="HAD-SF_hydro_IIB"/>
</dbReference>
<gene>
    <name evidence="1" type="ORF">L248_0303</name>
</gene>
<dbReference type="InterPro" id="IPR023214">
    <property type="entry name" value="HAD_sf"/>
</dbReference>
<reference evidence="2" key="1">
    <citation type="journal article" date="2013" name="Genome Announc.">
        <title>Whole-Genome Sequencing of Lactobacillus shenzhenensis Strain LY-73T.</title>
        <authorList>
            <person name="Lin Z."/>
            <person name="Liu Z."/>
            <person name="Yang R."/>
            <person name="Zou Y."/>
            <person name="Wan D."/>
            <person name="Chen J."/>
            <person name="Guo M."/>
            <person name="Zhao J."/>
            <person name="Fang C."/>
            <person name="Yang R."/>
            <person name="Liu F."/>
        </authorList>
    </citation>
    <scope>NUCLEOTIDE SEQUENCE [LARGE SCALE GENOMIC DNA]</scope>
    <source>
        <strain evidence="2">LY-73</strain>
    </source>
</reference>
<organism evidence="1 2">
    <name type="scientific">Schleiferilactobacillus shenzhenensis LY-73</name>
    <dbReference type="NCBI Taxonomy" id="1231336"/>
    <lineage>
        <taxon>Bacteria</taxon>
        <taxon>Bacillati</taxon>
        <taxon>Bacillota</taxon>
        <taxon>Bacilli</taxon>
        <taxon>Lactobacillales</taxon>
        <taxon>Lactobacillaceae</taxon>
        <taxon>Schleiferilactobacillus</taxon>
    </lineage>
</organism>
<dbReference type="PANTHER" id="PTHR10000:SF53">
    <property type="entry name" value="5-AMINO-6-(5-PHOSPHO-D-RIBITYLAMINO)URACIL PHOSPHATASE YBJI-RELATED"/>
    <property type="match status" value="1"/>
</dbReference>
<dbReference type="Gene3D" id="3.40.50.1000">
    <property type="entry name" value="HAD superfamily/HAD-like"/>
    <property type="match status" value="1"/>
</dbReference>
<dbReference type="InterPro" id="IPR000150">
    <property type="entry name" value="Cof"/>
</dbReference>
<dbReference type="EMBL" id="KI271582">
    <property type="protein sequence ID" value="ERL66624.1"/>
    <property type="molecule type" value="Genomic_DNA"/>
</dbReference>
<dbReference type="GO" id="GO:0000287">
    <property type="term" value="F:magnesium ion binding"/>
    <property type="evidence" value="ECO:0007669"/>
    <property type="project" value="TreeGrafter"/>
</dbReference>
<proteinExistence type="predicted"/>